<dbReference type="RefSeq" id="WP_163807019.1">
    <property type="nucleotide sequence ID" value="NZ_AP022620.1"/>
</dbReference>
<dbReference type="EMBL" id="AP022620">
    <property type="protein sequence ID" value="BBZ79659.1"/>
    <property type="molecule type" value="Genomic_DNA"/>
</dbReference>
<protein>
    <recommendedName>
        <fullName evidence="3">DUF559 domain-containing protein</fullName>
    </recommendedName>
</protein>
<keyword evidence="2" id="KW-1185">Reference proteome</keyword>
<dbReference type="AlphaFoldDB" id="A0A6N4WEZ2"/>
<gene>
    <name evidence="1" type="ORF">MANY_49960</name>
</gene>
<name>A0A6N4WEZ2_9MYCO</name>
<proteinExistence type="predicted"/>
<accession>A0A6N4WEZ2</accession>
<dbReference type="Proteomes" id="UP000467249">
    <property type="component" value="Chromosome"/>
</dbReference>
<dbReference type="KEGG" id="many:MANY_49960"/>
<evidence type="ECO:0008006" key="3">
    <source>
        <dbReference type="Google" id="ProtNLM"/>
    </source>
</evidence>
<evidence type="ECO:0000313" key="2">
    <source>
        <dbReference type="Proteomes" id="UP000467249"/>
    </source>
</evidence>
<evidence type="ECO:0000313" key="1">
    <source>
        <dbReference type="EMBL" id="BBZ79659.1"/>
    </source>
</evidence>
<reference evidence="1 2" key="1">
    <citation type="journal article" date="2019" name="Emerg. Microbes Infect.">
        <title>Comprehensive subspecies identification of 175 nontuberculous mycobacteria species based on 7547 genomic profiles.</title>
        <authorList>
            <person name="Matsumoto Y."/>
            <person name="Kinjo T."/>
            <person name="Motooka D."/>
            <person name="Nabeya D."/>
            <person name="Jung N."/>
            <person name="Uechi K."/>
            <person name="Horii T."/>
            <person name="Iida T."/>
            <person name="Fujita J."/>
            <person name="Nakamura S."/>
        </authorList>
    </citation>
    <scope>NUCLEOTIDE SEQUENCE [LARGE SCALE GENOMIC DNA]</scope>
    <source>
        <strain evidence="1 2">JCM 30275</strain>
    </source>
</reference>
<organism evidence="1 2">
    <name type="scientific">Mycolicibacterium anyangense</name>
    <dbReference type="NCBI Taxonomy" id="1431246"/>
    <lineage>
        <taxon>Bacteria</taxon>
        <taxon>Bacillati</taxon>
        <taxon>Actinomycetota</taxon>
        <taxon>Actinomycetes</taxon>
        <taxon>Mycobacteriales</taxon>
        <taxon>Mycobacteriaceae</taxon>
        <taxon>Mycolicibacterium</taxon>
    </lineage>
</organism>
<sequence>MRRLIVGSQARRAQTVTEYELRRGYVRMYRDVYLPKGYVLDLVDLIDGAWLRSGRKGVVAGVAAAALHGASWIEAGIPVELIWDNTRPPHGIIARAERLEPDEITTCECIPVTTAARTAFDLGRHLPRGEALMRLDALKRATAFLDDEVIALTQRYKGARGVRQLLELLPLVDGGAASPQETRLRLLYHDAGFPRPTTQIAVLEERWKVLRTLDMGWRDFHVASEYDGDQHRTDRAQYVKDQRLMPKVAQLGWNVIRVIKEDRDQEILDRTYAALVRRGWDGRLRSSRRNRWWRPPSALGDAASL</sequence>